<evidence type="ECO:0000313" key="14">
    <source>
        <dbReference type="Proteomes" id="UP000265140"/>
    </source>
</evidence>
<dbReference type="GO" id="GO:0042130">
    <property type="term" value="P:negative regulation of T cell proliferation"/>
    <property type="evidence" value="ECO:0007669"/>
    <property type="project" value="TreeGrafter"/>
</dbReference>
<dbReference type="SMART" id="SM00409">
    <property type="entry name" value="IG"/>
    <property type="match status" value="1"/>
</dbReference>
<proteinExistence type="predicted"/>
<keyword evidence="4" id="KW-0732">Signal</keyword>
<dbReference type="GO" id="GO:0042102">
    <property type="term" value="P:positive regulation of T cell proliferation"/>
    <property type="evidence" value="ECO:0007669"/>
    <property type="project" value="TreeGrafter"/>
</dbReference>
<dbReference type="GO" id="GO:0006955">
    <property type="term" value="P:immune response"/>
    <property type="evidence" value="ECO:0007669"/>
    <property type="project" value="TreeGrafter"/>
</dbReference>
<dbReference type="Ensembl" id="ENSELUT00000099257.1">
    <property type="protein sequence ID" value="ENSELUP00000097157.1"/>
    <property type="gene ID" value="ENSELUG00000023819.3"/>
</dbReference>
<dbReference type="InterPro" id="IPR036179">
    <property type="entry name" value="Ig-like_dom_sf"/>
</dbReference>
<keyword evidence="5 11" id="KW-1133">Transmembrane helix</keyword>
<evidence type="ECO:0000256" key="11">
    <source>
        <dbReference type="SAM" id="Phobius"/>
    </source>
</evidence>
<dbReference type="PROSITE" id="PS50835">
    <property type="entry name" value="IG_LIKE"/>
    <property type="match status" value="1"/>
</dbReference>
<dbReference type="SUPFAM" id="SSF48726">
    <property type="entry name" value="Immunoglobulin"/>
    <property type="match status" value="1"/>
</dbReference>
<feature type="transmembrane region" description="Helical" evidence="11">
    <location>
        <begin position="156"/>
        <end position="176"/>
    </location>
</feature>
<dbReference type="FunFam" id="2.60.40.10:FF:000142">
    <property type="entry name" value="V-set domain-containing T-cell activation inhibitor 1"/>
    <property type="match status" value="1"/>
</dbReference>
<organism evidence="13 14">
    <name type="scientific">Esox lucius</name>
    <name type="common">Northern pike</name>
    <dbReference type="NCBI Taxonomy" id="8010"/>
    <lineage>
        <taxon>Eukaryota</taxon>
        <taxon>Metazoa</taxon>
        <taxon>Chordata</taxon>
        <taxon>Craniata</taxon>
        <taxon>Vertebrata</taxon>
        <taxon>Euteleostomi</taxon>
        <taxon>Actinopterygii</taxon>
        <taxon>Neopterygii</taxon>
        <taxon>Teleostei</taxon>
        <taxon>Protacanthopterygii</taxon>
        <taxon>Esociformes</taxon>
        <taxon>Esocidae</taxon>
        <taxon>Esox</taxon>
    </lineage>
</organism>
<dbReference type="InterPro" id="IPR013106">
    <property type="entry name" value="Ig_V-set"/>
</dbReference>
<dbReference type="GO" id="GO:0007166">
    <property type="term" value="P:cell surface receptor signaling pathway"/>
    <property type="evidence" value="ECO:0007669"/>
    <property type="project" value="TreeGrafter"/>
</dbReference>
<evidence type="ECO:0000256" key="5">
    <source>
        <dbReference type="ARBA" id="ARBA00022989"/>
    </source>
</evidence>
<evidence type="ECO:0000256" key="7">
    <source>
        <dbReference type="ARBA" id="ARBA00023157"/>
    </source>
</evidence>
<dbReference type="InterPro" id="IPR051713">
    <property type="entry name" value="T-cell_Activation_Regulation"/>
</dbReference>
<feature type="domain" description="Ig-like" evidence="12">
    <location>
        <begin position="45"/>
        <end position="137"/>
    </location>
</feature>
<keyword evidence="9" id="KW-0325">Glycoprotein</keyword>
<dbReference type="Gene3D" id="2.60.40.10">
    <property type="entry name" value="Immunoglobulins"/>
    <property type="match status" value="1"/>
</dbReference>
<evidence type="ECO:0000256" key="3">
    <source>
        <dbReference type="ARBA" id="ARBA00022692"/>
    </source>
</evidence>
<evidence type="ECO:0000256" key="1">
    <source>
        <dbReference type="ARBA" id="ARBA00004251"/>
    </source>
</evidence>
<dbReference type="AlphaFoldDB" id="A0AAY5LCF5"/>
<keyword evidence="14" id="KW-1185">Reference proteome</keyword>
<keyword evidence="3 11" id="KW-0812">Transmembrane</keyword>
<reference evidence="13" key="2">
    <citation type="submission" date="2025-08" db="UniProtKB">
        <authorList>
            <consortium name="Ensembl"/>
        </authorList>
    </citation>
    <scope>IDENTIFICATION</scope>
</reference>
<keyword evidence="8" id="KW-0675">Receptor</keyword>
<dbReference type="InterPro" id="IPR007110">
    <property type="entry name" value="Ig-like_dom"/>
</dbReference>
<evidence type="ECO:0000256" key="2">
    <source>
        <dbReference type="ARBA" id="ARBA00022475"/>
    </source>
</evidence>
<dbReference type="GO" id="GO:0071222">
    <property type="term" value="P:cellular response to lipopolysaccharide"/>
    <property type="evidence" value="ECO:0007669"/>
    <property type="project" value="TreeGrafter"/>
</dbReference>
<keyword evidence="10" id="KW-0393">Immunoglobulin domain</keyword>
<evidence type="ECO:0000313" key="13">
    <source>
        <dbReference type="Ensembl" id="ENSELUP00000097157.1"/>
    </source>
</evidence>
<accession>A0AAY5LCF5</accession>
<dbReference type="GeneTree" id="ENSGT00990000205673"/>
<keyword evidence="7" id="KW-1015">Disulfide bond</keyword>
<dbReference type="Pfam" id="PF07686">
    <property type="entry name" value="V-set"/>
    <property type="match status" value="1"/>
</dbReference>
<dbReference type="InterPro" id="IPR013783">
    <property type="entry name" value="Ig-like_fold"/>
</dbReference>
<evidence type="ECO:0000259" key="12">
    <source>
        <dbReference type="PROSITE" id="PS50835"/>
    </source>
</evidence>
<evidence type="ECO:0000256" key="9">
    <source>
        <dbReference type="ARBA" id="ARBA00023180"/>
    </source>
</evidence>
<evidence type="ECO:0000256" key="6">
    <source>
        <dbReference type="ARBA" id="ARBA00023136"/>
    </source>
</evidence>
<feature type="transmembrane region" description="Helical" evidence="11">
    <location>
        <begin position="12"/>
        <end position="35"/>
    </location>
</feature>
<dbReference type="Proteomes" id="UP000265140">
    <property type="component" value="Chromosome 22"/>
</dbReference>
<keyword evidence="6 11" id="KW-0472">Membrane</keyword>
<reference evidence="13" key="3">
    <citation type="submission" date="2025-09" db="UniProtKB">
        <authorList>
            <consortium name="Ensembl"/>
        </authorList>
    </citation>
    <scope>IDENTIFICATION</scope>
</reference>
<dbReference type="PANTHER" id="PTHR25466:SF14">
    <property type="entry name" value="BUTYROPHILIN SUBFAMILY 2 MEMBER A2-LIKE-RELATED"/>
    <property type="match status" value="1"/>
</dbReference>
<evidence type="ECO:0000256" key="10">
    <source>
        <dbReference type="ARBA" id="ARBA00023319"/>
    </source>
</evidence>
<evidence type="ECO:0000256" key="4">
    <source>
        <dbReference type="ARBA" id="ARBA00022729"/>
    </source>
</evidence>
<protein>
    <submittedName>
        <fullName evidence="13">HHLA2 member of B7 family</fullName>
    </submittedName>
</protein>
<name>A0AAY5LCF5_ESOLU</name>
<keyword evidence="2" id="KW-1003">Cell membrane</keyword>
<sequence length="177" mass="19995">MHDVVCSYSASAKLYITAIVSMYWILICILCSVVFSQEIVQGFLGENVILPCTYVEKLPDYTVFWRYKDEKTVYDINAGKPYLNKQDPQFINRTSFFPNEWQNGNFSLILTYLKASDSGVYSCALPAVDIIHSVELSVQVRPTSQTKADPKSNSSVSIGGNTVRLFLFLFIISSFLK</sequence>
<dbReference type="GO" id="GO:0009897">
    <property type="term" value="C:external side of plasma membrane"/>
    <property type="evidence" value="ECO:0007669"/>
    <property type="project" value="TreeGrafter"/>
</dbReference>
<dbReference type="InterPro" id="IPR003599">
    <property type="entry name" value="Ig_sub"/>
</dbReference>
<evidence type="ECO:0000256" key="8">
    <source>
        <dbReference type="ARBA" id="ARBA00023170"/>
    </source>
</evidence>
<dbReference type="GO" id="GO:0031295">
    <property type="term" value="P:T cell costimulation"/>
    <property type="evidence" value="ECO:0007669"/>
    <property type="project" value="TreeGrafter"/>
</dbReference>
<dbReference type="PANTHER" id="PTHR25466">
    <property type="entry name" value="T-LYMPHOCYTE ACTIVATION ANTIGEN"/>
    <property type="match status" value="1"/>
</dbReference>
<reference evidence="13 14" key="1">
    <citation type="submission" date="2020-02" db="EMBL/GenBank/DDBJ databases">
        <title>Esox lucius (northern pike) genome, fEsoLuc1, primary haplotype.</title>
        <authorList>
            <person name="Myers G."/>
            <person name="Karagic N."/>
            <person name="Meyer A."/>
            <person name="Pippel M."/>
            <person name="Reichard M."/>
            <person name="Winkler S."/>
            <person name="Tracey A."/>
            <person name="Sims Y."/>
            <person name="Howe K."/>
            <person name="Rhie A."/>
            <person name="Formenti G."/>
            <person name="Durbin R."/>
            <person name="Fedrigo O."/>
            <person name="Jarvis E.D."/>
        </authorList>
    </citation>
    <scope>NUCLEOTIDE SEQUENCE [LARGE SCALE GENOMIC DNA]</scope>
</reference>
<comment type="subcellular location">
    <subcellularLocation>
        <location evidence="1">Cell membrane</location>
        <topology evidence="1">Single-pass type I membrane protein</topology>
    </subcellularLocation>
</comment>